<dbReference type="EMBL" id="JFHD01000018">
    <property type="protein sequence ID" value="KDR28513.1"/>
    <property type="molecule type" value="Genomic_DNA"/>
</dbReference>
<dbReference type="AlphaFoldDB" id="A0A656QHV1"/>
<dbReference type="OrthoDB" id="9134360at2"/>
<proteinExistence type="predicted"/>
<dbReference type="RefSeq" id="WP_033537025.1">
    <property type="nucleotide sequence ID" value="NZ_JFHD01000018.1"/>
</dbReference>
<protein>
    <submittedName>
        <fullName evidence="1">Uncharacterized protein</fullName>
    </submittedName>
</protein>
<evidence type="ECO:0000313" key="1">
    <source>
        <dbReference type="EMBL" id="KDR28513.1"/>
    </source>
</evidence>
<name>A0A656QHV1_9BURK</name>
<reference evidence="1 2" key="1">
    <citation type="submission" date="2014-03" db="EMBL/GenBank/DDBJ databases">
        <title>Draft Genome Sequences of Four Burkholderia Strains.</title>
        <authorList>
            <person name="Liu X.Y."/>
            <person name="Li C.X."/>
            <person name="Xu J.H."/>
        </authorList>
    </citation>
    <scope>NUCLEOTIDE SEQUENCE [LARGE SCALE GENOMIC DNA]</scope>
    <source>
        <strain evidence="1 2">OP-1</strain>
    </source>
</reference>
<comment type="caution">
    <text evidence="1">The sequence shown here is derived from an EMBL/GenBank/DDBJ whole genome shotgun (WGS) entry which is preliminary data.</text>
</comment>
<sequence>MKPSIHFRVEWDEYEHLKQEAKKRKITHNTLARLYLRDAISGYDRMHEVLLETNQTLQAQVTDLQEAVTKLCILAAGALASSAIPPGLASTMPDSVKDQVRGHIREAIKQGKFIDRAYDNGTFNGD</sequence>
<keyword evidence="2" id="KW-1185">Reference proteome</keyword>
<organism evidence="1 2">
    <name type="scientific">Caballeronia zhejiangensis</name>
    <dbReference type="NCBI Taxonomy" id="871203"/>
    <lineage>
        <taxon>Bacteria</taxon>
        <taxon>Pseudomonadati</taxon>
        <taxon>Pseudomonadota</taxon>
        <taxon>Betaproteobacteria</taxon>
        <taxon>Burkholderiales</taxon>
        <taxon>Burkholderiaceae</taxon>
        <taxon>Caballeronia</taxon>
    </lineage>
</organism>
<gene>
    <name evidence="1" type="ORF">BG60_11010</name>
</gene>
<dbReference type="Proteomes" id="UP000027451">
    <property type="component" value="Unassembled WGS sequence"/>
</dbReference>
<evidence type="ECO:0000313" key="2">
    <source>
        <dbReference type="Proteomes" id="UP000027451"/>
    </source>
</evidence>
<accession>A0A656QHV1</accession>